<evidence type="ECO:0000256" key="7">
    <source>
        <dbReference type="ARBA" id="ARBA00023136"/>
    </source>
</evidence>
<evidence type="ECO:0000256" key="9">
    <source>
        <dbReference type="ARBA" id="ARBA00023237"/>
    </source>
</evidence>
<dbReference type="PROSITE" id="PS52016">
    <property type="entry name" value="TONB_DEPENDENT_REC_3"/>
    <property type="match status" value="1"/>
</dbReference>
<dbReference type="Gene3D" id="2.170.130.10">
    <property type="entry name" value="TonB-dependent receptor, plug domain"/>
    <property type="match status" value="1"/>
</dbReference>
<keyword evidence="8" id="KW-0675">Receptor</keyword>
<dbReference type="InterPro" id="IPR008969">
    <property type="entry name" value="CarboxyPept-like_regulatory"/>
</dbReference>
<feature type="domain" description="TonB-dependent receptor plug" evidence="14">
    <location>
        <begin position="122"/>
        <end position="222"/>
    </location>
</feature>
<organism evidence="15 16">
    <name type="scientific">Mesonia phycicola</name>
    <dbReference type="NCBI Taxonomy" id="579105"/>
    <lineage>
        <taxon>Bacteria</taxon>
        <taxon>Pseudomonadati</taxon>
        <taxon>Bacteroidota</taxon>
        <taxon>Flavobacteriia</taxon>
        <taxon>Flavobacteriales</taxon>
        <taxon>Flavobacteriaceae</taxon>
        <taxon>Mesonia</taxon>
    </lineage>
</organism>
<keyword evidence="3 10" id="KW-1134">Transmembrane beta strand</keyword>
<dbReference type="InterPro" id="IPR039426">
    <property type="entry name" value="TonB-dep_rcpt-like"/>
</dbReference>
<evidence type="ECO:0000256" key="5">
    <source>
        <dbReference type="ARBA" id="ARBA00022729"/>
    </source>
</evidence>
<keyword evidence="5 12" id="KW-0732">Signal</keyword>
<dbReference type="EMBL" id="FQYY01000003">
    <property type="protein sequence ID" value="SHI69083.1"/>
    <property type="molecule type" value="Genomic_DNA"/>
</dbReference>
<dbReference type="InterPro" id="IPR036942">
    <property type="entry name" value="Beta-barrel_TonB_sf"/>
</dbReference>
<protein>
    <submittedName>
        <fullName evidence="15">Iron complex outermembrane recepter protein</fullName>
    </submittedName>
</protein>
<dbReference type="Gene3D" id="2.60.40.1120">
    <property type="entry name" value="Carboxypeptidase-like, regulatory domain"/>
    <property type="match status" value="1"/>
</dbReference>
<evidence type="ECO:0000313" key="15">
    <source>
        <dbReference type="EMBL" id="SHI69083.1"/>
    </source>
</evidence>
<accession>A0A1M6D7B4</accession>
<evidence type="ECO:0000256" key="6">
    <source>
        <dbReference type="ARBA" id="ARBA00023077"/>
    </source>
</evidence>
<evidence type="ECO:0000259" key="13">
    <source>
        <dbReference type="Pfam" id="PF00593"/>
    </source>
</evidence>
<dbReference type="OrthoDB" id="9795928at2"/>
<dbReference type="PANTHER" id="PTHR30069">
    <property type="entry name" value="TONB-DEPENDENT OUTER MEMBRANE RECEPTOR"/>
    <property type="match status" value="1"/>
</dbReference>
<evidence type="ECO:0000256" key="2">
    <source>
        <dbReference type="ARBA" id="ARBA00022448"/>
    </source>
</evidence>
<dbReference type="SUPFAM" id="SSF49464">
    <property type="entry name" value="Carboxypeptidase regulatory domain-like"/>
    <property type="match status" value="1"/>
</dbReference>
<dbReference type="RefSeq" id="WP_073149374.1">
    <property type="nucleotide sequence ID" value="NZ_FQYY01000003.1"/>
</dbReference>
<evidence type="ECO:0000256" key="10">
    <source>
        <dbReference type="PROSITE-ProRule" id="PRU01360"/>
    </source>
</evidence>
<proteinExistence type="inferred from homology"/>
<evidence type="ECO:0000256" key="8">
    <source>
        <dbReference type="ARBA" id="ARBA00023170"/>
    </source>
</evidence>
<comment type="similarity">
    <text evidence="10 11">Belongs to the TonB-dependent receptor family.</text>
</comment>
<dbReference type="Pfam" id="PF07715">
    <property type="entry name" value="Plug"/>
    <property type="match status" value="1"/>
</dbReference>
<evidence type="ECO:0000256" key="1">
    <source>
        <dbReference type="ARBA" id="ARBA00004571"/>
    </source>
</evidence>
<feature type="domain" description="TonB-dependent receptor-like beta-barrel" evidence="13">
    <location>
        <begin position="317"/>
        <end position="770"/>
    </location>
</feature>
<dbReference type="Gene3D" id="2.40.170.20">
    <property type="entry name" value="TonB-dependent receptor, beta-barrel domain"/>
    <property type="match status" value="1"/>
</dbReference>
<evidence type="ECO:0000259" key="14">
    <source>
        <dbReference type="Pfam" id="PF07715"/>
    </source>
</evidence>
<keyword evidence="16" id="KW-1185">Reference proteome</keyword>
<feature type="chain" id="PRO_5013087584" evidence="12">
    <location>
        <begin position="20"/>
        <end position="801"/>
    </location>
</feature>
<dbReference type="Pfam" id="PF00593">
    <property type="entry name" value="TonB_dep_Rec_b-barrel"/>
    <property type="match status" value="1"/>
</dbReference>
<sequence length="801" mass="90343">MKTLLTVIFMIAVSVSLQAQDCKNTLTGKIIDYHNGDPLIYATIQIIGRDVEVYSDFDGNFNIKNLCNGKIELKITHPDCQDLIYPVLIEGDTYENIKLEHHLEELGEVALSGNSTIENSKTGQEEVLKAETLERYSSATLGDALKEISGVSSLNTGNSVVKPVIQGLHSSRILMMNHGVRMEDQEWGAEHAPNIDLNSAGNITVVKGASALQYGGDAIGGAIIIDPAKIPVKDTLYGKTILNGATNGRGGSITTSITKSYSNGWFANLQGTFKKFGDFEAPDYVLSNTGTEEKDFSLNFGINKFSSGFNVYYSYYNSEIGILRSSHIGNVSDLIRAINSEEPAVVNNFTYTINAPKQKVEHHLARVNYYKRFEGLGKWNVQYDYQLNNRLEYDIRTGDDKDTPSVDLELQTHTLTTNFKFDARNEYKLNVGLNGSYQTNYPNPLTGVRRLIPDYDQYKLGAFAIGEYKLTENLLAEAGVRYDFTHIDAQKYYLKSRWEERNYSENYSDIIVEEFATQYLTNPVFSYHNVSSTAGLSYTFNQFKLNGNYALANRAPNPSELFADGLHHSAAVIELGDLSFESETSHKVSLDFSKNQGDFTFGVSPFYNNISNFLLIEPSGVETTIRGAFPVWDYKQTDARMFGVDIDWSYQINHNFSYRGKFAYVNGKDTQNNRDLINMPPANLSNTISFQQEKWHQLKLSITGNYVAQQKNYPDNNFYYDVLEDGVYTSTLVDVSTPPEDYFLLGFEANSTFTPFSHGSMQVGLRVNNLLNTSYRDYLNRLRYYSDNLGRNIMLQIKFNY</sequence>
<evidence type="ECO:0000256" key="3">
    <source>
        <dbReference type="ARBA" id="ARBA00022452"/>
    </source>
</evidence>
<feature type="signal peptide" evidence="12">
    <location>
        <begin position="1"/>
        <end position="19"/>
    </location>
</feature>
<dbReference type="GO" id="GO:0044718">
    <property type="term" value="P:siderophore transmembrane transport"/>
    <property type="evidence" value="ECO:0007669"/>
    <property type="project" value="TreeGrafter"/>
</dbReference>
<keyword evidence="4 10" id="KW-0812">Transmembrane</keyword>
<dbReference type="AlphaFoldDB" id="A0A1M6D7B4"/>
<dbReference type="Pfam" id="PF13715">
    <property type="entry name" value="CarbopepD_reg_2"/>
    <property type="match status" value="1"/>
</dbReference>
<evidence type="ECO:0000256" key="12">
    <source>
        <dbReference type="SAM" id="SignalP"/>
    </source>
</evidence>
<evidence type="ECO:0000313" key="16">
    <source>
        <dbReference type="Proteomes" id="UP000184225"/>
    </source>
</evidence>
<name>A0A1M6D7B4_9FLAO</name>
<keyword evidence="7 10" id="KW-0472">Membrane</keyword>
<keyword evidence="9 10" id="KW-0998">Cell outer membrane</keyword>
<dbReference type="STRING" id="579105.SAMN04488096_103337"/>
<dbReference type="SUPFAM" id="SSF56935">
    <property type="entry name" value="Porins"/>
    <property type="match status" value="1"/>
</dbReference>
<dbReference type="PANTHER" id="PTHR30069:SF29">
    <property type="entry name" value="HEMOGLOBIN AND HEMOGLOBIN-HAPTOGLOBIN-BINDING PROTEIN 1-RELATED"/>
    <property type="match status" value="1"/>
</dbReference>
<reference evidence="15 16" key="1">
    <citation type="submission" date="2016-11" db="EMBL/GenBank/DDBJ databases">
        <authorList>
            <person name="Jaros S."/>
            <person name="Januszkiewicz K."/>
            <person name="Wedrychowicz H."/>
        </authorList>
    </citation>
    <scope>NUCLEOTIDE SEQUENCE [LARGE SCALE GENOMIC DNA]</scope>
    <source>
        <strain evidence="15 16">DSM 21425</strain>
    </source>
</reference>
<dbReference type="Proteomes" id="UP000184225">
    <property type="component" value="Unassembled WGS sequence"/>
</dbReference>
<evidence type="ECO:0000256" key="11">
    <source>
        <dbReference type="RuleBase" id="RU003357"/>
    </source>
</evidence>
<dbReference type="GO" id="GO:0015344">
    <property type="term" value="F:siderophore uptake transmembrane transporter activity"/>
    <property type="evidence" value="ECO:0007669"/>
    <property type="project" value="TreeGrafter"/>
</dbReference>
<comment type="subcellular location">
    <subcellularLocation>
        <location evidence="1 10">Cell outer membrane</location>
        <topology evidence="1 10">Multi-pass membrane protein</topology>
    </subcellularLocation>
</comment>
<dbReference type="InterPro" id="IPR012910">
    <property type="entry name" value="Plug_dom"/>
</dbReference>
<dbReference type="GO" id="GO:0009279">
    <property type="term" value="C:cell outer membrane"/>
    <property type="evidence" value="ECO:0007669"/>
    <property type="project" value="UniProtKB-SubCell"/>
</dbReference>
<dbReference type="InterPro" id="IPR000531">
    <property type="entry name" value="Beta-barrel_TonB"/>
</dbReference>
<keyword evidence="2 10" id="KW-0813">Transport</keyword>
<dbReference type="InterPro" id="IPR037066">
    <property type="entry name" value="Plug_dom_sf"/>
</dbReference>
<gene>
    <name evidence="15" type="ORF">SAMN04488096_103337</name>
</gene>
<evidence type="ECO:0000256" key="4">
    <source>
        <dbReference type="ARBA" id="ARBA00022692"/>
    </source>
</evidence>
<keyword evidence="6 11" id="KW-0798">TonB box</keyword>